<proteinExistence type="predicted"/>
<feature type="compositionally biased region" description="Basic and acidic residues" evidence="1">
    <location>
        <begin position="35"/>
        <end position="64"/>
    </location>
</feature>
<organism evidence="3 4">
    <name type="scientific">Heterodera trifolii</name>
    <dbReference type="NCBI Taxonomy" id="157864"/>
    <lineage>
        <taxon>Eukaryota</taxon>
        <taxon>Metazoa</taxon>
        <taxon>Ecdysozoa</taxon>
        <taxon>Nematoda</taxon>
        <taxon>Chromadorea</taxon>
        <taxon>Rhabditida</taxon>
        <taxon>Tylenchina</taxon>
        <taxon>Tylenchomorpha</taxon>
        <taxon>Tylenchoidea</taxon>
        <taxon>Heteroderidae</taxon>
        <taxon>Heteroderinae</taxon>
        <taxon>Heterodera</taxon>
    </lineage>
</organism>
<dbReference type="Proteomes" id="UP001620626">
    <property type="component" value="Unassembled WGS sequence"/>
</dbReference>
<dbReference type="Gene3D" id="2.40.50.40">
    <property type="match status" value="1"/>
</dbReference>
<accession>A0ABD2LBS0</accession>
<name>A0ABD2LBS0_9BILA</name>
<protein>
    <recommendedName>
        <fullName evidence="2">Chromo domain-containing protein</fullName>
    </recommendedName>
</protein>
<feature type="region of interest" description="Disordered" evidence="1">
    <location>
        <begin position="1"/>
        <end position="128"/>
    </location>
</feature>
<feature type="domain" description="Chromo" evidence="2">
    <location>
        <begin position="173"/>
        <end position="223"/>
    </location>
</feature>
<dbReference type="AlphaFoldDB" id="A0ABD2LBS0"/>
<dbReference type="InterPro" id="IPR016197">
    <property type="entry name" value="Chromo-like_dom_sf"/>
</dbReference>
<evidence type="ECO:0000313" key="3">
    <source>
        <dbReference type="EMBL" id="KAL3112135.1"/>
    </source>
</evidence>
<dbReference type="EMBL" id="JBICBT010000480">
    <property type="protein sequence ID" value="KAL3112135.1"/>
    <property type="molecule type" value="Genomic_DNA"/>
</dbReference>
<evidence type="ECO:0000256" key="1">
    <source>
        <dbReference type="SAM" id="MobiDB-lite"/>
    </source>
</evidence>
<comment type="caution">
    <text evidence="3">The sequence shown here is derived from an EMBL/GenBank/DDBJ whole genome shotgun (WGS) entry which is preliminary data.</text>
</comment>
<dbReference type="InterPro" id="IPR000953">
    <property type="entry name" value="Chromo/chromo_shadow_dom"/>
</dbReference>
<reference evidence="3 4" key="1">
    <citation type="submission" date="2024-10" db="EMBL/GenBank/DDBJ databases">
        <authorList>
            <person name="Kim D."/>
        </authorList>
    </citation>
    <scope>NUCLEOTIDE SEQUENCE [LARGE SCALE GENOMIC DNA]</scope>
    <source>
        <strain evidence="3">BH-2024</strain>
    </source>
</reference>
<evidence type="ECO:0000259" key="2">
    <source>
        <dbReference type="PROSITE" id="PS50013"/>
    </source>
</evidence>
<sequence length="305" mass="34816">MNVIDPNELSSPATFAEDDPNFFRMDLNNTLPKNFTEETLQRKRRAPENDGSGKNKQAQKDKNSQGKRTSSNYMDLESPGSALSSVRRSDSGKSPKKVPRFAESPASSRSSALGRNKQIKPSLNVDISSNSDNSVEEILKETQMKTMSKVSKPVKEKATKDVIIIEKEEPEAFYVKKILAMYLCHDKEKSRLFYIDWEGYPDEESWESSKTIYSQELVADFIENSTVMCAVHALSGKESVPEHIAEELRENEKFKKLMKKMGKNEPFVIKTEANKIVFAEDNITKKQKEKAQNEIKDFLQAHLYW</sequence>
<evidence type="ECO:0000313" key="4">
    <source>
        <dbReference type="Proteomes" id="UP001620626"/>
    </source>
</evidence>
<dbReference type="PROSITE" id="PS50013">
    <property type="entry name" value="CHROMO_2"/>
    <property type="match status" value="1"/>
</dbReference>
<dbReference type="SUPFAM" id="SSF54160">
    <property type="entry name" value="Chromo domain-like"/>
    <property type="match status" value="1"/>
</dbReference>
<gene>
    <name evidence="3" type="ORF">niasHT_012104</name>
</gene>
<keyword evidence="4" id="KW-1185">Reference proteome</keyword>